<comment type="caution">
    <text evidence="3">The sequence shown here is derived from an EMBL/GenBank/DDBJ whole genome shotgun (WGS) entry which is preliminary data.</text>
</comment>
<keyword evidence="4" id="KW-1185">Reference proteome</keyword>
<dbReference type="EMBL" id="RLIH01000002">
    <property type="protein sequence ID" value="RVU55541.1"/>
    <property type="molecule type" value="Genomic_DNA"/>
</dbReference>
<dbReference type="InterPro" id="IPR009936">
    <property type="entry name" value="DUF1468"/>
</dbReference>
<proteinExistence type="predicted"/>
<dbReference type="RefSeq" id="WP_127723324.1">
    <property type="nucleotide sequence ID" value="NZ_RLIH01000002.1"/>
</dbReference>
<dbReference type="Pfam" id="PF07331">
    <property type="entry name" value="TctB"/>
    <property type="match status" value="1"/>
</dbReference>
<sequence>MTKKLKEYLTSVIFLIFGIFLIFFSGKMDIFIENDVGPSFMPKLVGITLTILSIAKFILAVNRKDKEMFSDLLIDRGGIYSIVLVFVYFLILEKVGFILSTILYLFIQIEILNKYDEQNIKVKILVSLFVPIIIYFLFTRAFQLMLPAGMLG</sequence>
<name>A0A437S9H1_9FIRM</name>
<feature type="domain" description="DUF1468" evidence="2">
    <location>
        <begin position="12"/>
        <end position="147"/>
    </location>
</feature>
<evidence type="ECO:0000259" key="2">
    <source>
        <dbReference type="Pfam" id="PF07331"/>
    </source>
</evidence>
<organism evidence="3 4">
    <name type="scientific">Anaerosphaera multitolerans</name>
    <dbReference type="NCBI Taxonomy" id="2487351"/>
    <lineage>
        <taxon>Bacteria</taxon>
        <taxon>Bacillati</taxon>
        <taxon>Bacillota</taxon>
        <taxon>Tissierellia</taxon>
        <taxon>Tissierellales</taxon>
        <taxon>Peptoniphilaceae</taxon>
        <taxon>Anaerosphaera</taxon>
    </lineage>
</organism>
<dbReference type="Proteomes" id="UP000288812">
    <property type="component" value="Unassembled WGS sequence"/>
</dbReference>
<keyword evidence="1" id="KW-0812">Transmembrane</keyword>
<feature type="transmembrane region" description="Helical" evidence="1">
    <location>
        <begin position="73"/>
        <end position="91"/>
    </location>
</feature>
<keyword evidence="1" id="KW-1133">Transmembrane helix</keyword>
<dbReference type="OrthoDB" id="2082555at2"/>
<reference evidence="3 4" key="1">
    <citation type="submission" date="2018-11" db="EMBL/GenBank/DDBJ databases">
        <title>Genome sequencing and assembly of Anaerosphaera sp. nov., GS7-6-2.</title>
        <authorList>
            <person name="Rettenmaier R."/>
            <person name="Liebl W."/>
            <person name="Zverlov V."/>
        </authorList>
    </citation>
    <scope>NUCLEOTIDE SEQUENCE [LARGE SCALE GENOMIC DNA]</scope>
    <source>
        <strain evidence="3 4">GS7-6-2</strain>
    </source>
</reference>
<evidence type="ECO:0000313" key="4">
    <source>
        <dbReference type="Proteomes" id="UP000288812"/>
    </source>
</evidence>
<evidence type="ECO:0000256" key="1">
    <source>
        <dbReference type="SAM" id="Phobius"/>
    </source>
</evidence>
<feature type="transmembrane region" description="Helical" evidence="1">
    <location>
        <begin position="97"/>
        <end position="113"/>
    </location>
</feature>
<feature type="transmembrane region" description="Helical" evidence="1">
    <location>
        <begin position="125"/>
        <end position="146"/>
    </location>
</feature>
<evidence type="ECO:0000313" key="3">
    <source>
        <dbReference type="EMBL" id="RVU55541.1"/>
    </source>
</evidence>
<keyword evidence="1" id="KW-0472">Membrane</keyword>
<dbReference type="AlphaFoldDB" id="A0A437S9H1"/>
<gene>
    <name evidence="3" type="ORF">EF514_02090</name>
</gene>
<feature type="transmembrane region" description="Helical" evidence="1">
    <location>
        <begin position="44"/>
        <end position="61"/>
    </location>
</feature>
<accession>A0A437S9H1</accession>
<feature type="transmembrane region" description="Helical" evidence="1">
    <location>
        <begin position="12"/>
        <end position="32"/>
    </location>
</feature>
<protein>
    <submittedName>
        <fullName evidence="3">Tripartite tricarboxylate transporter TctB family protein</fullName>
    </submittedName>
</protein>